<accession>A0A1W6MN11</accession>
<keyword evidence="3 5" id="KW-0456">Lyase</keyword>
<dbReference type="EMBL" id="CP019344">
    <property type="protein sequence ID" value="ARN78869.1"/>
    <property type="molecule type" value="Genomic_DNA"/>
</dbReference>
<feature type="modified residue" description="N6-(pyridoxal phosphate)lysine" evidence="4">
    <location>
        <position position="265"/>
    </location>
</feature>
<evidence type="ECO:0000256" key="2">
    <source>
        <dbReference type="ARBA" id="ARBA00022898"/>
    </source>
</evidence>
<evidence type="ECO:0000256" key="1">
    <source>
        <dbReference type="ARBA" id="ARBA00001933"/>
    </source>
</evidence>
<dbReference type="InterPro" id="IPR015424">
    <property type="entry name" value="PyrdxlP-dep_Trfase"/>
</dbReference>
<dbReference type="InterPro" id="IPR002129">
    <property type="entry name" value="PyrdxlP-dep_de-COase"/>
</dbReference>
<evidence type="ECO:0000313" key="7">
    <source>
        <dbReference type="Proteomes" id="UP000193431"/>
    </source>
</evidence>
<evidence type="ECO:0008006" key="8">
    <source>
        <dbReference type="Google" id="ProtNLM"/>
    </source>
</evidence>
<protein>
    <recommendedName>
        <fullName evidence="8">Aspartate aminotransferase family protein</fullName>
    </recommendedName>
</protein>
<name>A0A1W6MN11_9FLAO</name>
<dbReference type="GO" id="GO:0030170">
    <property type="term" value="F:pyridoxal phosphate binding"/>
    <property type="evidence" value="ECO:0007669"/>
    <property type="project" value="InterPro"/>
</dbReference>
<reference evidence="6 7" key="1">
    <citation type="submission" date="2016-11" db="EMBL/GenBank/DDBJ databases">
        <title>Trade-off between light-utilization and light-protection in marine flavobacteria.</title>
        <authorList>
            <person name="Kumagai Y."/>
        </authorList>
    </citation>
    <scope>NUCLEOTIDE SEQUENCE [LARGE SCALE GENOMIC DNA]</scope>
    <source>
        <strain evidence="6 7">JCM 13191</strain>
    </source>
</reference>
<organism evidence="6 7">
    <name type="scientific">Nonlabens spongiae</name>
    <dbReference type="NCBI Taxonomy" id="331648"/>
    <lineage>
        <taxon>Bacteria</taxon>
        <taxon>Pseudomonadati</taxon>
        <taxon>Bacteroidota</taxon>
        <taxon>Flavobacteriia</taxon>
        <taxon>Flavobacteriales</taxon>
        <taxon>Flavobacteriaceae</taxon>
        <taxon>Nonlabens</taxon>
    </lineage>
</organism>
<dbReference type="SUPFAM" id="SSF53383">
    <property type="entry name" value="PLP-dependent transferases"/>
    <property type="match status" value="1"/>
</dbReference>
<comment type="similarity">
    <text evidence="5">Belongs to the group II decarboxylase family.</text>
</comment>
<dbReference type="InterPro" id="IPR050477">
    <property type="entry name" value="GrpII_AminoAcid_Decarb"/>
</dbReference>
<dbReference type="GO" id="GO:0019752">
    <property type="term" value="P:carboxylic acid metabolic process"/>
    <property type="evidence" value="ECO:0007669"/>
    <property type="project" value="InterPro"/>
</dbReference>
<evidence type="ECO:0000256" key="3">
    <source>
        <dbReference type="ARBA" id="ARBA00023239"/>
    </source>
</evidence>
<sequence length="421" mass="48030">MNWRRYSKAQINQNIEEALEQNVNFYDDLAMGVPASHLDGEEFASNSQILEGSTYLKTLVANPNHIGVHTDESESENFFSGTQKLEAEVIKVIGEDILRADAESVDGYVSSGGTEGNIQALWTYRNYFRKRYDLGKDYSSIAVICSTDSHYSFDKGADLLNLHIFKVEVDQNTRKIKQQSLEKQIDNCKAQGVDKIILICNMMTTMFGSVDDLDDYWNKLSAENFEVKVHVDGAYGGFLYPFTVTDQKLNFKDDRITSFSLDAHKMLQAPYGTGLFLIRKGNLHHTLTDTAQYVSGMDCTLIGSRSGANAIAVYKILFNYGPFDWKEKVDRLAYRTKMLATHLTNLKVKFIHFEGSNIITIHKNYITPEISGKYGLVPDNHHDPSWYKIVVMDHVRGDKIRKFLEDLYHHHEVEFQPLVFP</sequence>
<comment type="cofactor">
    <cofactor evidence="1 4 5">
        <name>pyridoxal 5'-phosphate</name>
        <dbReference type="ChEBI" id="CHEBI:597326"/>
    </cofactor>
</comment>
<keyword evidence="2 4" id="KW-0663">Pyridoxal phosphate</keyword>
<dbReference type="PANTHER" id="PTHR42735:SF6">
    <property type="entry name" value="SPHINGOSINE-1-PHOSPHATE LYASE 1"/>
    <property type="match status" value="1"/>
</dbReference>
<dbReference type="STRING" id="331648.BST97_13205"/>
<evidence type="ECO:0000313" key="6">
    <source>
        <dbReference type="EMBL" id="ARN78869.1"/>
    </source>
</evidence>
<evidence type="ECO:0000256" key="4">
    <source>
        <dbReference type="PIRSR" id="PIRSR602129-50"/>
    </source>
</evidence>
<dbReference type="Gene3D" id="3.40.640.10">
    <property type="entry name" value="Type I PLP-dependent aspartate aminotransferase-like (Major domain)"/>
    <property type="match status" value="1"/>
</dbReference>
<dbReference type="GO" id="GO:0016830">
    <property type="term" value="F:carbon-carbon lyase activity"/>
    <property type="evidence" value="ECO:0007669"/>
    <property type="project" value="InterPro"/>
</dbReference>
<dbReference type="RefSeq" id="WP_085767675.1">
    <property type="nucleotide sequence ID" value="NZ_CP019344.1"/>
</dbReference>
<evidence type="ECO:0000256" key="5">
    <source>
        <dbReference type="RuleBase" id="RU000382"/>
    </source>
</evidence>
<dbReference type="PANTHER" id="PTHR42735">
    <property type="match status" value="1"/>
</dbReference>
<dbReference type="Proteomes" id="UP000193431">
    <property type="component" value="Chromosome"/>
</dbReference>
<keyword evidence="7" id="KW-1185">Reference proteome</keyword>
<dbReference type="Pfam" id="PF00282">
    <property type="entry name" value="Pyridoxal_deC"/>
    <property type="match status" value="1"/>
</dbReference>
<dbReference type="InterPro" id="IPR015421">
    <property type="entry name" value="PyrdxlP-dep_Trfase_major"/>
</dbReference>
<dbReference type="AlphaFoldDB" id="A0A1W6MN11"/>
<proteinExistence type="inferred from homology"/>
<dbReference type="OrthoDB" id="9803665at2"/>
<gene>
    <name evidence="6" type="ORF">BST97_13205</name>
</gene>